<dbReference type="Gene3D" id="6.10.340.10">
    <property type="match status" value="1"/>
</dbReference>
<evidence type="ECO:0000259" key="17">
    <source>
        <dbReference type="PROSITE" id="PS50885"/>
    </source>
</evidence>
<dbReference type="InterPro" id="IPR036097">
    <property type="entry name" value="HisK_dim/P_sf"/>
</dbReference>
<evidence type="ECO:0000256" key="1">
    <source>
        <dbReference type="ARBA" id="ARBA00000085"/>
    </source>
</evidence>
<keyword evidence="6" id="KW-0808">Transferase</keyword>
<evidence type="ECO:0000256" key="8">
    <source>
        <dbReference type="ARBA" id="ARBA00022741"/>
    </source>
</evidence>
<evidence type="ECO:0000256" key="10">
    <source>
        <dbReference type="ARBA" id="ARBA00022840"/>
    </source>
</evidence>
<keyword evidence="10 18" id="KW-0067">ATP-binding</keyword>
<comment type="subcellular location">
    <subcellularLocation>
        <location evidence="2">Cell membrane</location>
        <topology evidence="2">Multi-pass membrane protein</topology>
    </subcellularLocation>
</comment>
<dbReference type="PROSITE" id="PS50885">
    <property type="entry name" value="HAMP"/>
    <property type="match status" value="1"/>
</dbReference>
<dbReference type="SMART" id="SM00387">
    <property type="entry name" value="HATPase_c"/>
    <property type="match status" value="1"/>
</dbReference>
<dbReference type="PANTHER" id="PTHR45528:SF1">
    <property type="entry name" value="SENSOR HISTIDINE KINASE CPXA"/>
    <property type="match status" value="1"/>
</dbReference>
<keyword evidence="9" id="KW-0418">Kinase</keyword>
<keyword evidence="4" id="KW-1003">Cell membrane</keyword>
<feature type="compositionally biased region" description="Low complexity" evidence="14">
    <location>
        <begin position="119"/>
        <end position="135"/>
    </location>
</feature>
<dbReference type="EMBL" id="CP136864">
    <property type="protein sequence ID" value="WOJ92843.1"/>
    <property type="molecule type" value="Genomic_DNA"/>
</dbReference>
<evidence type="ECO:0000256" key="9">
    <source>
        <dbReference type="ARBA" id="ARBA00022777"/>
    </source>
</evidence>
<evidence type="ECO:0000256" key="2">
    <source>
        <dbReference type="ARBA" id="ARBA00004651"/>
    </source>
</evidence>
<dbReference type="Pfam" id="PF02518">
    <property type="entry name" value="HATPase_c"/>
    <property type="match status" value="1"/>
</dbReference>
<accession>A0ABZ0I242</accession>
<dbReference type="RefSeq" id="WP_407347501.1">
    <property type="nucleotide sequence ID" value="NZ_CP136864.1"/>
</dbReference>
<dbReference type="SUPFAM" id="SSF55874">
    <property type="entry name" value="ATPase domain of HSP90 chaperone/DNA topoisomerase II/histidine kinase"/>
    <property type="match status" value="1"/>
</dbReference>
<dbReference type="PRINTS" id="PR00344">
    <property type="entry name" value="BCTRLSENSOR"/>
</dbReference>
<keyword evidence="19" id="KW-1185">Reference proteome</keyword>
<dbReference type="GO" id="GO:0005524">
    <property type="term" value="F:ATP binding"/>
    <property type="evidence" value="ECO:0007669"/>
    <property type="project" value="UniProtKB-KW"/>
</dbReference>
<evidence type="ECO:0000313" key="19">
    <source>
        <dbReference type="Proteomes" id="UP001626537"/>
    </source>
</evidence>
<dbReference type="SMART" id="SM00388">
    <property type="entry name" value="HisKA"/>
    <property type="match status" value="1"/>
</dbReference>
<feature type="transmembrane region" description="Helical" evidence="15">
    <location>
        <begin position="196"/>
        <end position="214"/>
    </location>
</feature>
<name>A0ABZ0I242_9GAMM</name>
<evidence type="ECO:0000256" key="13">
    <source>
        <dbReference type="ARBA" id="ARBA00023136"/>
    </source>
</evidence>
<reference evidence="18 19" key="1">
    <citation type="submission" date="2023-10" db="EMBL/GenBank/DDBJ databases">
        <title>Two novel species belonging to the OM43/NOR5 clade.</title>
        <authorList>
            <person name="Park M."/>
        </authorList>
    </citation>
    <scope>NUCLEOTIDE SEQUENCE [LARGE SCALE GENOMIC DNA]</scope>
    <source>
        <strain evidence="18 19">IMCC43200</strain>
    </source>
</reference>
<dbReference type="InterPro" id="IPR003661">
    <property type="entry name" value="HisK_dim/P_dom"/>
</dbReference>
<dbReference type="InterPro" id="IPR003660">
    <property type="entry name" value="HAMP_dom"/>
</dbReference>
<dbReference type="PROSITE" id="PS50109">
    <property type="entry name" value="HIS_KIN"/>
    <property type="match status" value="1"/>
</dbReference>
<feature type="domain" description="HAMP" evidence="17">
    <location>
        <begin position="215"/>
        <end position="267"/>
    </location>
</feature>
<evidence type="ECO:0000259" key="16">
    <source>
        <dbReference type="PROSITE" id="PS50109"/>
    </source>
</evidence>
<dbReference type="CDD" id="cd00082">
    <property type="entry name" value="HisKA"/>
    <property type="match status" value="1"/>
</dbReference>
<dbReference type="PANTHER" id="PTHR45528">
    <property type="entry name" value="SENSOR HISTIDINE KINASE CPXA"/>
    <property type="match status" value="1"/>
</dbReference>
<organism evidence="18 19">
    <name type="scientific">Congregibacter variabilis</name>
    <dbReference type="NCBI Taxonomy" id="3081200"/>
    <lineage>
        <taxon>Bacteria</taxon>
        <taxon>Pseudomonadati</taxon>
        <taxon>Pseudomonadota</taxon>
        <taxon>Gammaproteobacteria</taxon>
        <taxon>Cellvibrionales</taxon>
        <taxon>Halieaceae</taxon>
        <taxon>Congregibacter</taxon>
    </lineage>
</organism>
<dbReference type="Pfam" id="PF00672">
    <property type="entry name" value="HAMP"/>
    <property type="match status" value="1"/>
</dbReference>
<keyword evidence="12" id="KW-0902">Two-component regulatory system</keyword>
<protein>
    <recommendedName>
        <fullName evidence="3">histidine kinase</fullName>
        <ecNumber evidence="3">2.7.13.3</ecNumber>
    </recommendedName>
</protein>
<evidence type="ECO:0000256" key="11">
    <source>
        <dbReference type="ARBA" id="ARBA00022989"/>
    </source>
</evidence>
<evidence type="ECO:0000256" key="3">
    <source>
        <dbReference type="ARBA" id="ARBA00012438"/>
    </source>
</evidence>
<dbReference type="InterPro" id="IPR005467">
    <property type="entry name" value="His_kinase_dom"/>
</dbReference>
<keyword evidence="7 15" id="KW-0812">Transmembrane</keyword>
<dbReference type="InterPro" id="IPR050398">
    <property type="entry name" value="HssS/ArlS-like"/>
</dbReference>
<dbReference type="Proteomes" id="UP001626537">
    <property type="component" value="Chromosome"/>
</dbReference>
<keyword evidence="8" id="KW-0547">Nucleotide-binding</keyword>
<evidence type="ECO:0000313" key="18">
    <source>
        <dbReference type="EMBL" id="WOJ92843.1"/>
    </source>
</evidence>
<evidence type="ECO:0000256" key="7">
    <source>
        <dbReference type="ARBA" id="ARBA00022692"/>
    </source>
</evidence>
<dbReference type="SUPFAM" id="SSF158472">
    <property type="entry name" value="HAMP domain-like"/>
    <property type="match status" value="1"/>
</dbReference>
<feature type="domain" description="Histidine kinase" evidence="16">
    <location>
        <begin position="275"/>
        <end position="491"/>
    </location>
</feature>
<dbReference type="SMART" id="SM00304">
    <property type="entry name" value="HAMP"/>
    <property type="match status" value="1"/>
</dbReference>
<evidence type="ECO:0000256" key="5">
    <source>
        <dbReference type="ARBA" id="ARBA00022553"/>
    </source>
</evidence>
<evidence type="ECO:0000256" key="6">
    <source>
        <dbReference type="ARBA" id="ARBA00022679"/>
    </source>
</evidence>
<dbReference type="Pfam" id="PF00512">
    <property type="entry name" value="HisKA"/>
    <property type="match status" value="1"/>
</dbReference>
<dbReference type="SUPFAM" id="SSF47384">
    <property type="entry name" value="Homodimeric domain of signal transducing histidine kinase"/>
    <property type="match status" value="1"/>
</dbReference>
<evidence type="ECO:0000256" key="15">
    <source>
        <dbReference type="SAM" id="Phobius"/>
    </source>
</evidence>
<dbReference type="EC" id="2.7.13.3" evidence="3"/>
<evidence type="ECO:0000256" key="12">
    <source>
        <dbReference type="ARBA" id="ARBA00023012"/>
    </source>
</evidence>
<dbReference type="Gene3D" id="3.30.565.10">
    <property type="entry name" value="Histidine kinase-like ATPase, C-terminal domain"/>
    <property type="match status" value="1"/>
</dbReference>
<evidence type="ECO:0000256" key="14">
    <source>
        <dbReference type="SAM" id="MobiDB-lite"/>
    </source>
</evidence>
<keyword evidence="11 15" id="KW-1133">Transmembrane helix</keyword>
<dbReference type="CDD" id="cd06225">
    <property type="entry name" value="HAMP"/>
    <property type="match status" value="1"/>
</dbReference>
<dbReference type="InterPro" id="IPR036890">
    <property type="entry name" value="HATPase_C_sf"/>
</dbReference>
<dbReference type="Gene3D" id="1.10.287.130">
    <property type="match status" value="1"/>
</dbReference>
<feature type="region of interest" description="Disordered" evidence="14">
    <location>
        <begin position="84"/>
        <end position="136"/>
    </location>
</feature>
<evidence type="ECO:0000256" key="4">
    <source>
        <dbReference type="ARBA" id="ARBA00022475"/>
    </source>
</evidence>
<gene>
    <name evidence="18" type="ORF">R0135_13760</name>
</gene>
<keyword evidence="5" id="KW-0597">Phosphoprotein</keyword>
<comment type="catalytic activity">
    <reaction evidence="1">
        <text>ATP + protein L-histidine = ADP + protein N-phospho-L-histidine.</text>
        <dbReference type="EC" id="2.7.13.3"/>
    </reaction>
</comment>
<dbReference type="InterPro" id="IPR003594">
    <property type="entry name" value="HATPase_dom"/>
</dbReference>
<dbReference type="InterPro" id="IPR004358">
    <property type="entry name" value="Sig_transdc_His_kin-like_C"/>
</dbReference>
<keyword evidence="13 15" id="KW-0472">Membrane</keyword>
<proteinExistence type="predicted"/>
<sequence>MSLSIVHKLVAAFIGLTLIVLVATLGLARWSFQQGFLDYVNALEQVRLERLQAQIANDYIDAGNQWSFATDAYLGQILRPDFGNTGARLQPGPNASQTRPGRPERPPYPPRGPGRRDGPQGTSPSPAASFAPPTALFDNNNEQIAGPLIDAQADALIRVPVTTNGQKVGELRSDPRRQIDEPLETAFSKRQLTTSWIIGLCSLLLALLVSLGLARGLSAPIKRMIAGVGRLSAGDYSQRMQELRQDELGQLTRDIDHLAITLEESLSARRRLLADVSHELRTPLTVLSGEIEALKDGLRAFNETQLDSLDQEVQRLRHLVNDLYQLSLSDAGGLRYEFAPIDLAKRIQDASANLQARASQAGLTLSINAKSASQVLVFADARRIDQLLSNLLENAIAYTDAPGTVEMHLSRTDHSALLRIEDSAPGASESECKQLFEPLYRKESSRTRRSGGAGLGLAICRSIVTAHGGAIAATPSPLGGVSIVIDIPLAKENRI</sequence>